<name>A0AAN8ML23_9TELE</name>
<evidence type="ECO:0000313" key="3">
    <source>
        <dbReference type="Proteomes" id="UP001356427"/>
    </source>
</evidence>
<feature type="compositionally biased region" description="Basic and acidic residues" evidence="1">
    <location>
        <begin position="202"/>
        <end position="212"/>
    </location>
</feature>
<feature type="compositionally biased region" description="Basic and acidic residues" evidence="1">
    <location>
        <begin position="219"/>
        <end position="228"/>
    </location>
</feature>
<accession>A0AAN8ML23</accession>
<feature type="compositionally biased region" description="Basic and acidic residues" evidence="1">
    <location>
        <begin position="238"/>
        <end position="247"/>
    </location>
</feature>
<comment type="caution">
    <text evidence="2">The sequence shown here is derived from an EMBL/GenBank/DDBJ whole genome shotgun (WGS) entry which is preliminary data.</text>
</comment>
<feature type="compositionally biased region" description="Basic and acidic residues" evidence="1">
    <location>
        <begin position="134"/>
        <end position="154"/>
    </location>
</feature>
<evidence type="ECO:0000313" key="2">
    <source>
        <dbReference type="EMBL" id="KAK6326050.1"/>
    </source>
</evidence>
<reference evidence="2 3" key="1">
    <citation type="submission" date="2021-04" db="EMBL/GenBank/DDBJ databases">
        <authorList>
            <person name="De Guttry C."/>
            <person name="Zahm M."/>
            <person name="Klopp C."/>
            <person name="Cabau C."/>
            <person name="Louis A."/>
            <person name="Berthelot C."/>
            <person name="Parey E."/>
            <person name="Roest Crollius H."/>
            <person name="Montfort J."/>
            <person name="Robinson-Rechavi M."/>
            <person name="Bucao C."/>
            <person name="Bouchez O."/>
            <person name="Gislard M."/>
            <person name="Lluch J."/>
            <person name="Milhes M."/>
            <person name="Lampietro C."/>
            <person name="Lopez Roques C."/>
            <person name="Donnadieu C."/>
            <person name="Braasch I."/>
            <person name="Desvignes T."/>
            <person name="Postlethwait J."/>
            <person name="Bobe J."/>
            <person name="Wedekind C."/>
            <person name="Guiguen Y."/>
        </authorList>
    </citation>
    <scope>NUCLEOTIDE SEQUENCE [LARGE SCALE GENOMIC DNA]</scope>
    <source>
        <strain evidence="2">Cs_M1</strain>
        <tissue evidence="2">Blood</tissue>
    </source>
</reference>
<gene>
    <name evidence="2" type="ORF">J4Q44_G00016940</name>
</gene>
<organism evidence="2 3">
    <name type="scientific">Coregonus suidteri</name>
    <dbReference type="NCBI Taxonomy" id="861788"/>
    <lineage>
        <taxon>Eukaryota</taxon>
        <taxon>Metazoa</taxon>
        <taxon>Chordata</taxon>
        <taxon>Craniata</taxon>
        <taxon>Vertebrata</taxon>
        <taxon>Euteleostomi</taxon>
        <taxon>Actinopterygii</taxon>
        <taxon>Neopterygii</taxon>
        <taxon>Teleostei</taxon>
        <taxon>Protacanthopterygii</taxon>
        <taxon>Salmoniformes</taxon>
        <taxon>Salmonidae</taxon>
        <taxon>Coregoninae</taxon>
        <taxon>Coregonus</taxon>
    </lineage>
</organism>
<feature type="region of interest" description="Disordered" evidence="1">
    <location>
        <begin position="202"/>
        <end position="299"/>
    </location>
</feature>
<protein>
    <submittedName>
        <fullName evidence="2">Uncharacterized protein</fullName>
    </submittedName>
</protein>
<feature type="compositionally biased region" description="Basic residues" evidence="1">
    <location>
        <begin position="289"/>
        <end position="299"/>
    </location>
</feature>
<feature type="region of interest" description="Disordered" evidence="1">
    <location>
        <begin position="89"/>
        <end position="171"/>
    </location>
</feature>
<dbReference type="Proteomes" id="UP001356427">
    <property type="component" value="Unassembled WGS sequence"/>
</dbReference>
<sequence>MEESQVKRASTVTFSQNTEARSSKAVVTSQEKIITKVHAERSQVVLVQKTHESQASIKLVSSKTTLPLAVTAVASAAVVGAAAVKVSAESSLNKAGKEKPKKAAAVTISEETPKVSAEPVPSKSAIPAPLPPTKEIKEENKTKVKEIPKPKKVAEMTVPQETPKLSAEPPKSLKVDITAPLPVVNGNDGVVTEKVIEKVIETKKVMIEDGSKSKKKKKSPGETEKAVIADETPVTKVSPEKGLKTPEEETQEPPKPPPAITSSTKPKGPESTKETKAEPLQLSLQSLSKCRRRLRRPVK</sequence>
<feature type="compositionally biased region" description="Basic and acidic residues" evidence="1">
    <location>
        <begin position="267"/>
        <end position="277"/>
    </location>
</feature>
<feature type="region of interest" description="Disordered" evidence="1">
    <location>
        <begin position="1"/>
        <end position="21"/>
    </location>
</feature>
<keyword evidence="3" id="KW-1185">Reference proteome</keyword>
<evidence type="ECO:0000256" key="1">
    <source>
        <dbReference type="SAM" id="MobiDB-lite"/>
    </source>
</evidence>
<feature type="compositionally biased region" description="Polar residues" evidence="1">
    <location>
        <begin position="7"/>
        <end position="21"/>
    </location>
</feature>
<proteinExistence type="predicted"/>
<dbReference type="EMBL" id="JAGTTL010000002">
    <property type="protein sequence ID" value="KAK6326050.1"/>
    <property type="molecule type" value="Genomic_DNA"/>
</dbReference>
<dbReference type="AlphaFoldDB" id="A0AAN8ML23"/>